<dbReference type="InterPro" id="IPR011528">
    <property type="entry name" value="NERD"/>
</dbReference>
<name>A0ABY5PAF1_9LACT</name>
<gene>
    <name evidence="2" type="ORF">NRE15_07070</name>
</gene>
<dbReference type="PROSITE" id="PS50965">
    <property type="entry name" value="NERD"/>
    <property type="match status" value="1"/>
</dbReference>
<protein>
    <submittedName>
        <fullName evidence="2">NERD domain-containing protein</fullName>
    </submittedName>
</protein>
<dbReference type="Pfam" id="PF08378">
    <property type="entry name" value="NERD"/>
    <property type="match status" value="1"/>
</dbReference>
<evidence type="ECO:0000313" key="3">
    <source>
        <dbReference type="Proteomes" id="UP001315967"/>
    </source>
</evidence>
<evidence type="ECO:0000259" key="1">
    <source>
        <dbReference type="PROSITE" id="PS50965"/>
    </source>
</evidence>
<dbReference type="RefSeq" id="WP_313794886.1">
    <property type="nucleotide sequence ID" value="NZ_CP102453.1"/>
</dbReference>
<keyword evidence="3" id="KW-1185">Reference proteome</keyword>
<accession>A0ABY5PAF1</accession>
<feature type="domain" description="NERD" evidence="1">
    <location>
        <begin position="33"/>
        <end position="146"/>
    </location>
</feature>
<organism evidence="2 3">
    <name type="scientific">Fundicoccus culcitae</name>
    <dbReference type="NCBI Taxonomy" id="2969821"/>
    <lineage>
        <taxon>Bacteria</taxon>
        <taxon>Bacillati</taxon>
        <taxon>Bacillota</taxon>
        <taxon>Bacilli</taxon>
        <taxon>Lactobacillales</taxon>
        <taxon>Aerococcaceae</taxon>
        <taxon>Fundicoccus</taxon>
    </lineage>
</organism>
<sequence>MKINYELQQLEILKQRHLSLTTVQSNRLFTLRQGDEGEYEVSKYLNHFASPHWHIIADYWFDKGKLMQVDFIIIIDYRWLILEVKNYDGFFRYENRQCTINGSSMDNDIVYQMHTRLNYLKEIAATVDSQIEVAGAMIFIGETSEVAIKDGVNFEIVLRHQLRSYLRRERQVSDYPMTSWYIDECLKALESFRVPNPFMPKSISDNQYSSLQKGVPCKKCGEFHLHNAKKSFVCNACGTRENKADTILRMTHQLRLLFFDHPEKITVANVHKLVRGEINKLTIQRTLDKAYVRLGKRRSYYYDIPLDDPNQLPLI</sequence>
<dbReference type="Proteomes" id="UP001315967">
    <property type="component" value="Chromosome"/>
</dbReference>
<proteinExistence type="predicted"/>
<dbReference type="EMBL" id="CP102453">
    <property type="protein sequence ID" value="UUX35398.1"/>
    <property type="molecule type" value="Genomic_DNA"/>
</dbReference>
<reference evidence="2 3" key="1">
    <citation type="submission" date="2022-08" db="EMBL/GenBank/DDBJ databases">
        <title>Aerococcaceae sp. nov isolated from spoiled eye mask.</title>
        <authorList>
            <person name="Zhou G."/>
            <person name="Xie X.-B."/>
            <person name="Shi Q.-S."/>
            <person name="Wang Y.-S."/>
            <person name="Wen X."/>
            <person name="Peng H."/>
            <person name="Yang X.-J."/>
            <person name="Tao H.-B."/>
            <person name="Huang X.-M."/>
        </authorList>
    </citation>
    <scope>NUCLEOTIDE SEQUENCE [LARGE SCALE GENOMIC DNA]</scope>
    <source>
        <strain evidence="3">DM20194951</strain>
    </source>
</reference>
<evidence type="ECO:0000313" key="2">
    <source>
        <dbReference type="EMBL" id="UUX35398.1"/>
    </source>
</evidence>